<keyword evidence="2" id="KW-1185">Reference proteome</keyword>
<dbReference type="EMBL" id="JACVFC010000003">
    <property type="protein sequence ID" value="MBC9933524.1"/>
    <property type="molecule type" value="Genomic_DNA"/>
</dbReference>
<gene>
    <name evidence="1" type="ORF">ICL07_24255</name>
</gene>
<dbReference type="Proteomes" id="UP000659124">
    <property type="component" value="Unassembled WGS sequence"/>
</dbReference>
<accession>A0ABR7TVV2</accession>
<proteinExistence type="predicted"/>
<protein>
    <submittedName>
        <fullName evidence="1">Class I lanthipeptide</fullName>
    </submittedName>
</protein>
<dbReference type="InterPro" id="IPR058238">
    <property type="entry name" value="Lant_leader_dom"/>
</dbReference>
<name>A0ABR7TVV2_9BACT</name>
<sequence length="73" mass="7925">MKKRKLNLSKLSLKKDVISNLSQLRLVGGASTTTDTYFASCLCITAVNCPTKRDTCNFCTADCPPTLPPVCID</sequence>
<dbReference type="NCBIfam" id="NF038153">
    <property type="entry name" value="lant_leader_L1a"/>
    <property type="match status" value="1"/>
</dbReference>
<organism evidence="1 2">
    <name type="scientific">Chitinophaga qingshengii</name>
    <dbReference type="NCBI Taxonomy" id="1569794"/>
    <lineage>
        <taxon>Bacteria</taxon>
        <taxon>Pseudomonadati</taxon>
        <taxon>Bacteroidota</taxon>
        <taxon>Chitinophagia</taxon>
        <taxon>Chitinophagales</taxon>
        <taxon>Chitinophagaceae</taxon>
        <taxon>Chitinophaga</taxon>
    </lineage>
</organism>
<dbReference type="RefSeq" id="WP_188090618.1">
    <property type="nucleotide sequence ID" value="NZ_JACVFC010000003.1"/>
</dbReference>
<comment type="caution">
    <text evidence="1">The sequence shown here is derived from an EMBL/GenBank/DDBJ whole genome shotgun (WGS) entry which is preliminary data.</text>
</comment>
<evidence type="ECO:0000313" key="2">
    <source>
        <dbReference type="Proteomes" id="UP000659124"/>
    </source>
</evidence>
<reference evidence="1 2" key="1">
    <citation type="submission" date="2020-09" db="EMBL/GenBank/DDBJ databases">
        <title>Genome sequences of type strains of Chitinophaga qingshengii and Chitinophaga varians.</title>
        <authorList>
            <person name="Kittiwongwattana C."/>
        </authorList>
    </citation>
    <scope>NUCLEOTIDE SEQUENCE [LARGE SCALE GENOMIC DNA]</scope>
    <source>
        <strain evidence="1 2">JCM 30026</strain>
    </source>
</reference>
<evidence type="ECO:0000313" key="1">
    <source>
        <dbReference type="EMBL" id="MBC9933524.1"/>
    </source>
</evidence>